<name>A0A1F6WUU9_9BACT</name>
<dbReference type="SUPFAM" id="SSF52540">
    <property type="entry name" value="P-loop containing nucleoside triphosphate hydrolases"/>
    <property type="match status" value="1"/>
</dbReference>
<feature type="domain" description="TraG P-loop" evidence="1">
    <location>
        <begin position="234"/>
        <end position="536"/>
    </location>
</feature>
<protein>
    <submittedName>
        <fullName evidence="2">Conjugal transfer protein TraC</fullName>
    </submittedName>
</protein>
<evidence type="ECO:0000313" key="2">
    <source>
        <dbReference type="EMBL" id="OGI85673.1"/>
    </source>
</evidence>
<dbReference type="EMBL" id="MFUU01000021">
    <property type="protein sequence ID" value="OGI85673.1"/>
    <property type="molecule type" value="Genomic_DNA"/>
</dbReference>
<organism evidence="2 3">
    <name type="scientific">Candidatus Nomurabacteria bacterium RIFCSPLOWO2_01_FULL_39_17</name>
    <dbReference type="NCBI Taxonomy" id="1801770"/>
    <lineage>
        <taxon>Bacteria</taxon>
        <taxon>Candidatus Nomuraibacteriota</taxon>
    </lineage>
</organism>
<reference evidence="2 3" key="1">
    <citation type="journal article" date="2016" name="Nat. Commun.">
        <title>Thousands of microbial genomes shed light on interconnected biogeochemical processes in an aquifer system.</title>
        <authorList>
            <person name="Anantharaman K."/>
            <person name="Brown C.T."/>
            <person name="Hug L.A."/>
            <person name="Sharon I."/>
            <person name="Castelle C.J."/>
            <person name="Probst A.J."/>
            <person name="Thomas B.C."/>
            <person name="Singh A."/>
            <person name="Wilkins M.J."/>
            <person name="Karaoz U."/>
            <person name="Brodie E.L."/>
            <person name="Williams K.H."/>
            <person name="Hubbard S.S."/>
            <person name="Banfield J.F."/>
        </authorList>
    </citation>
    <scope>NUCLEOTIDE SEQUENCE [LARGE SCALE GENOMIC DNA]</scope>
</reference>
<gene>
    <name evidence="2" type="ORF">A3A01_01805</name>
</gene>
<dbReference type="Gene3D" id="3.40.50.300">
    <property type="entry name" value="P-loop containing nucleotide triphosphate hydrolases"/>
    <property type="match status" value="1"/>
</dbReference>
<dbReference type="InterPro" id="IPR027417">
    <property type="entry name" value="P-loop_NTPase"/>
</dbReference>
<accession>A0A1F6WUU9</accession>
<dbReference type="Proteomes" id="UP000179352">
    <property type="component" value="Unassembled WGS sequence"/>
</dbReference>
<evidence type="ECO:0000259" key="1">
    <source>
        <dbReference type="Pfam" id="PF19044"/>
    </source>
</evidence>
<dbReference type="NCBIfam" id="NF045971">
    <property type="entry name" value="conju_CD1110"/>
    <property type="match status" value="1"/>
</dbReference>
<dbReference type="Gene3D" id="1.10.8.730">
    <property type="match status" value="1"/>
</dbReference>
<evidence type="ECO:0000313" key="3">
    <source>
        <dbReference type="Proteomes" id="UP000179352"/>
    </source>
</evidence>
<dbReference type="AlphaFoldDB" id="A0A1F6WUU9"/>
<dbReference type="InterPro" id="IPR043964">
    <property type="entry name" value="P-loop_TraG"/>
</dbReference>
<dbReference type="InterPro" id="IPR051162">
    <property type="entry name" value="T4SS_component"/>
</dbReference>
<sequence>MAVLPENIYESANLELQDIIAPSALKIESKSINLGDKIARTFFIISYPRFLTDNWFSPIINLDKIFDVSIFVHPIDTSLVLRQFQKKVAEVQSQISVRVSKGMVRDPMLDAAFENLEGLRDNLMQAQEKMFDVGVYITIYADSDLELFKIENEIKSILESKLIYIKPALFQQEDGFKSIIPIGTDLLNVHQKLNSEPLSSVFPFVSVDLTSDKGILYGLNRHNSSLIIFDRFSLENYNSVTFAKSGAGKSYATKLEILRSLMFDVDIIVIDPEREYEYLSEAVGGRYFNISLSSDHHINPFDLPIPREDETAEDVLRSNIINLVGLFRLMLGGLTPEEDTLVDRAIAETYAIKDITPESDFSNIEPPLLSDFEMVLAGMEGSDSVVQRLIKYTKGSWAAFLNKPSNVDINKKFIVFSIRDMEDELKPVAMYIVMHYIWNAIRKNLKKRLLVVDEAWWMMKSEDTASFLYSMAKRGRKYYLGLATITQDAADFMKSTYGVPIITNSSIQLLLKQSPSTIDILQKTFNLTDEEKYLLLESSVGEGIFFAGLKHVAIKVIASYTEDQIITSDPSQLLSIKKAKEELEASEVGK</sequence>
<proteinExistence type="predicted"/>
<dbReference type="PANTHER" id="PTHR30121">
    <property type="entry name" value="UNCHARACTERIZED PROTEIN YJGR-RELATED"/>
    <property type="match status" value="1"/>
</dbReference>
<dbReference type="STRING" id="1801770.A3A01_01805"/>
<dbReference type="PANTHER" id="PTHR30121:SF6">
    <property type="entry name" value="SLR6007 PROTEIN"/>
    <property type="match status" value="1"/>
</dbReference>
<comment type="caution">
    <text evidence="2">The sequence shown here is derived from an EMBL/GenBank/DDBJ whole genome shotgun (WGS) entry which is preliminary data.</text>
</comment>
<dbReference type="Pfam" id="PF19044">
    <property type="entry name" value="P-loop_TraG"/>
    <property type="match status" value="1"/>
</dbReference>